<evidence type="ECO:0000313" key="2">
    <source>
        <dbReference type="Proteomes" id="UP000000607"/>
    </source>
</evidence>
<gene>
    <name evidence="1" type="ordered locus">MS1108</name>
</gene>
<reference evidence="1 2" key="1">
    <citation type="journal article" date="2004" name="Nat. Biotechnol.">
        <title>The genome sequence of the capnophilic rumen bacterium Mannheimia succiniciproducens.</title>
        <authorList>
            <person name="Hong S.H."/>
            <person name="Kim J.S."/>
            <person name="Lee S.Y."/>
            <person name="In Y.H."/>
            <person name="Choi S.S."/>
            <person name="Rih J.-K."/>
            <person name="Kim C.H."/>
            <person name="Jeong H."/>
            <person name="Hur C.G."/>
            <person name="Kim J.J."/>
        </authorList>
    </citation>
    <scope>NUCLEOTIDE SEQUENCE [LARGE SCALE GENOMIC DNA]</scope>
    <source>
        <strain evidence="2">KCTC 0769BP / MBEL55E</strain>
    </source>
</reference>
<name>Q65TJ5_MANSM</name>
<sequence length="37" mass="4346">MKGKLITFNVFYESKFLTEEGGYTNDNEIFKVLLERA</sequence>
<dbReference type="HOGENOM" id="CLU_3345557_0_0_6"/>
<dbReference type="AlphaFoldDB" id="Q65TJ5"/>
<dbReference type="STRING" id="221988.MS1108"/>
<protein>
    <submittedName>
        <fullName evidence="1">Uncharacterized protein</fullName>
    </submittedName>
</protein>
<keyword evidence="2" id="KW-1185">Reference proteome</keyword>
<evidence type="ECO:0000313" key="1">
    <source>
        <dbReference type="EMBL" id="AAU37715.1"/>
    </source>
</evidence>
<dbReference type="EMBL" id="AE016827">
    <property type="protein sequence ID" value="AAU37715.1"/>
    <property type="molecule type" value="Genomic_DNA"/>
</dbReference>
<organism evidence="1 2">
    <name type="scientific">Mannheimia succiniciproducens (strain KCTC 0769BP / MBEL55E)</name>
    <dbReference type="NCBI Taxonomy" id="221988"/>
    <lineage>
        <taxon>Bacteria</taxon>
        <taxon>Pseudomonadati</taxon>
        <taxon>Pseudomonadota</taxon>
        <taxon>Gammaproteobacteria</taxon>
        <taxon>Pasteurellales</taxon>
        <taxon>Pasteurellaceae</taxon>
        <taxon>Basfia</taxon>
    </lineage>
</organism>
<proteinExistence type="predicted"/>
<dbReference type="KEGG" id="msu:MS1108"/>
<accession>Q65TJ5</accession>
<dbReference type="Proteomes" id="UP000000607">
    <property type="component" value="Chromosome"/>
</dbReference>